<proteinExistence type="predicted"/>
<evidence type="ECO:0000256" key="1">
    <source>
        <dbReference type="SAM" id="MobiDB-lite"/>
    </source>
</evidence>
<reference evidence="2 3" key="1">
    <citation type="submission" date="2017-04" db="EMBL/GenBank/DDBJ databases">
        <title>Whole genome sequence of Bdellovibrio bacteriovorus strain SSB218315.</title>
        <authorList>
            <person name="Oyedara O."/>
            <person name="Rodriguez-Perez M.A."/>
        </authorList>
    </citation>
    <scope>NUCLEOTIDE SEQUENCE [LARGE SCALE GENOMIC DNA]</scope>
    <source>
        <strain evidence="2 3">SSB218315</strain>
    </source>
</reference>
<gene>
    <name evidence="2" type="ORF">B9G79_04155</name>
</gene>
<organism evidence="2 3">
    <name type="scientific">Bdellovibrio bacteriovorus</name>
    <dbReference type="NCBI Taxonomy" id="959"/>
    <lineage>
        <taxon>Bacteria</taxon>
        <taxon>Pseudomonadati</taxon>
        <taxon>Bdellovibrionota</taxon>
        <taxon>Bdellovibrionia</taxon>
        <taxon>Bdellovibrionales</taxon>
        <taxon>Pseudobdellovibrionaceae</taxon>
        <taxon>Bdellovibrio</taxon>
    </lineage>
</organism>
<sequence>MEWKGNIMKSQGTAKWSKKFFKAGVMIAGAAMTMGNQKCEQKQVEAPPRVLKKIVEMGAIRSSPLIFPNGSFDFQFVANEQIYGVLMESKEFALRYAPPIAVPPEQARSGDESFFNLTKADGQMMKAFAQAVGKDNYNVQYAQTAWCMVNIPQAKLSGAVNSFELIGGGGLTVGFTPAGNYSTNGLASAGLNVEWAQLDLSMMATRPLTSKVMTAANVTTKQTKTKVNFGLNFGAFTIGPSAYYQTPLAQVTKNALVKAVGELNSGLKSEEWHTRVMANHDTHLVIVGGLDVGLEAGDQLLVYNEDYYWEGEPCNSKYLGGGAAAGSAVAKIEIDWVGDEISRGRVIEQNANNAVIGAKVKLFQFHAADYKPQDPGVQPVDSSTPGTQTPSKPIGNQNPGKPGRG</sequence>
<dbReference type="OrthoDB" id="5288531at2"/>
<dbReference type="Proteomes" id="UP000197003">
    <property type="component" value="Chromosome"/>
</dbReference>
<feature type="compositionally biased region" description="Polar residues" evidence="1">
    <location>
        <begin position="380"/>
        <end position="399"/>
    </location>
</feature>
<dbReference type="AlphaFoldDB" id="A0A1Z3N5S7"/>
<dbReference type="EMBL" id="CP020946">
    <property type="protein sequence ID" value="ASD62815.1"/>
    <property type="molecule type" value="Genomic_DNA"/>
</dbReference>
<evidence type="ECO:0000313" key="2">
    <source>
        <dbReference type="EMBL" id="ASD62815.1"/>
    </source>
</evidence>
<feature type="region of interest" description="Disordered" evidence="1">
    <location>
        <begin position="372"/>
        <end position="405"/>
    </location>
</feature>
<name>A0A1Z3N5S7_BDEBC</name>
<protein>
    <submittedName>
        <fullName evidence="2">Uncharacterized protein</fullName>
    </submittedName>
</protein>
<accession>A0A1Z3N5S7</accession>
<evidence type="ECO:0000313" key="3">
    <source>
        <dbReference type="Proteomes" id="UP000197003"/>
    </source>
</evidence>